<dbReference type="AlphaFoldDB" id="A0A183T9R6"/>
<proteinExistence type="predicted"/>
<evidence type="ECO:0000256" key="1">
    <source>
        <dbReference type="SAM" id="MobiDB-lite"/>
    </source>
</evidence>
<reference evidence="2" key="1">
    <citation type="submission" date="2016-06" db="UniProtKB">
        <authorList>
            <consortium name="WormBaseParasite"/>
        </authorList>
    </citation>
    <scope>IDENTIFICATION</scope>
</reference>
<protein>
    <submittedName>
        <fullName evidence="2">ZP domain-containing protein</fullName>
    </submittedName>
</protein>
<evidence type="ECO:0000313" key="2">
    <source>
        <dbReference type="WBParaSite" id="SSLN_0001371701-mRNA-1"/>
    </source>
</evidence>
<feature type="region of interest" description="Disordered" evidence="1">
    <location>
        <begin position="127"/>
        <end position="152"/>
    </location>
</feature>
<name>A0A183T9R6_SCHSO</name>
<organism evidence="2">
    <name type="scientific">Schistocephalus solidus</name>
    <name type="common">Tapeworm</name>
    <dbReference type="NCBI Taxonomy" id="70667"/>
    <lineage>
        <taxon>Eukaryota</taxon>
        <taxon>Metazoa</taxon>
        <taxon>Spiralia</taxon>
        <taxon>Lophotrochozoa</taxon>
        <taxon>Platyhelminthes</taxon>
        <taxon>Cestoda</taxon>
        <taxon>Eucestoda</taxon>
        <taxon>Diphyllobothriidea</taxon>
        <taxon>Diphyllobothriidae</taxon>
        <taxon>Schistocephalus</taxon>
    </lineage>
</organism>
<sequence length="248" mass="27497">LYVQIKSWPYNNSSGDRPSLNILSTFLPLSRFLIRVEPKVLPTDHFNHSFSDSGDREPHLENHLPADHDAFSAFFYAPPFVLVFNVNSSVCLGQNFTFHCSAEPNNYGIQLTLLKLGKHVEPADLESRLHPEGSHPTPSTSLIDMSATTPPATTPATKAVSRASDENSVNQHTYLASAHGALQSYLQTCPTNHGTGMVAMANTKQAREFLEAWHSSTTSINRHVDLDSHYEGLHARFTDLRPQPNNSH</sequence>
<accession>A0A183T9R6</accession>
<dbReference type="WBParaSite" id="SSLN_0001371701-mRNA-1">
    <property type="protein sequence ID" value="SSLN_0001371701-mRNA-1"/>
    <property type="gene ID" value="SSLN_0001371701"/>
</dbReference>